<dbReference type="Proteomes" id="UP000281955">
    <property type="component" value="Unassembled WGS sequence"/>
</dbReference>
<name>A0A420XV40_9ACTN</name>
<protein>
    <recommendedName>
        <fullName evidence="3">Glycosyltransferase</fullName>
    </recommendedName>
</protein>
<keyword evidence="2" id="KW-1185">Reference proteome</keyword>
<evidence type="ECO:0000313" key="1">
    <source>
        <dbReference type="EMBL" id="RKS80698.1"/>
    </source>
</evidence>
<evidence type="ECO:0000313" key="2">
    <source>
        <dbReference type="Proteomes" id="UP000281955"/>
    </source>
</evidence>
<dbReference type="InParanoid" id="A0A420XV40"/>
<accession>A0A420XV40</accession>
<dbReference type="EMBL" id="RBWV01000002">
    <property type="protein sequence ID" value="RKS80698.1"/>
    <property type="molecule type" value="Genomic_DNA"/>
</dbReference>
<evidence type="ECO:0008006" key="3">
    <source>
        <dbReference type="Google" id="ProtNLM"/>
    </source>
</evidence>
<sequence>MRVAPPLLRPSFSHLRRLTDAGGLYEHAEGIVPRTAHGYCVDDVARALVVVCREADPELSGLQEQYLGFVVSAQSEDGTFRNRRSADLRWSGASSTEDWWGRALWGLGAAVRRPASSTAREAALAAFERGAVLRSRWSRAMAFAGLGAAEVLAVRPSDPLARALLADAARAVGRPAAAASWPWPELRLRYANAALPEVLVAAGSLLGDRSLLDDGLLLLGWLLEQETRDGHLSVVPVAGRGPADLGAGFDQQPIEVAALADACARALAVTGDDRWLGGIELAAAWFHGHNDGATPLVDTISGGGFDGLEVDGRNENQGAESTLAAISTLQHARALLLVGGL</sequence>
<proteinExistence type="predicted"/>
<organism evidence="1 2">
    <name type="scientific">Motilibacter peucedani</name>
    <dbReference type="NCBI Taxonomy" id="598650"/>
    <lineage>
        <taxon>Bacteria</taxon>
        <taxon>Bacillati</taxon>
        <taxon>Actinomycetota</taxon>
        <taxon>Actinomycetes</taxon>
        <taxon>Motilibacterales</taxon>
        <taxon>Motilibacteraceae</taxon>
        <taxon>Motilibacter</taxon>
    </lineage>
</organism>
<reference evidence="1 2" key="1">
    <citation type="submission" date="2018-10" db="EMBL/GenBank/DDBJ databases">
        <title>Genomic Encyclopedia of Archaeal and Bacterial Type Strains, Phase II (KMG-II): from individual species to whole genera.</title>
        <authorList>
            <person name="Goeker M."/>
        </authorList>
    </citation>
    <scope>NUCLEOTIDE SEQUENCE [LARGE SCALE GENOMIC DNA]</scope>
    <source>
        <strain evidence="1 2">RP-AC37</strain>
    </source>
</reference>
<gene>
    <name evidence="1" type="ORF">CLV35_0164</name>
</gene>
<comment type="caution">
    <text evidence="1">The sequence shown here is derived from an EMBL/GenBank/DDBJ whole genome shotgun (WGS) entry which is preliminary data.</text>
</comment>
<dbReference type="AlphaFoldDB" id="A0A420XV40"/>